<dbReference type="InterPro" id="IPR014710">
    <property type="entry name" value="RmlC-like_jellyroll"/>
</dbReference>
<evidence type="ECO:0000313" key="4">
    <source>
        <dbReference type="Proteomes" id="UP000824260"/>
    </source>
</evidence>
<evidence type="ECO:0000256" key="1">
    <source>
        <dbReference type="ARBA" id="ARBA00023125"/>
    </source>
</evidence>
<evidence type="ECO:0000313" key="3">
    <source>
        <dbReference type="EMBL" id="HIQ82882.1"/>
    </source>
</evidence>
<dbReference type="GO" id="GO:0005829">
    <property type="term" value="C:cytosol"/>
    <property type="evidence" value="ECO:0007669"/>
    <property type="project" value="TreeGrafter"/>
</dbReference>
<feature type="domain" description="HTH cro/C1-type" evidence="2">
    <location>
        <begin position="7"/>
        <end position="61"/>
    </location>
</feature>
<dbReference type="InterPro" id="IPR010982">
    <property type="entry name" value="Lambda_DNA-bd_dom_sf"/>
</dbReference>
<sequence length="180" mass="20054">MEIGNRIRRLRLQRGLTQEELADRCELSKGFISLLERDLTSPSIATLVDVLESLGTDLKTFFGESGDEKLVFGEKDVSVKEDAEGLKGCIRWLVPSAQKNRMEPILLELGPGGETDEDDPHEGEEFGYVLSGSVRIVIGDRVERARKDESFYFKPTAPHKLVNAGKSSCRVLWVSTPPSF</sequence>
<comment type="caution">
    <text evidence="3">The sequence shown here is derived from an EMBL/GenBank/DDBJ whole genome shotgun (WGS) entry which is preliminary data.</text>
</comment>
<dbReference type="GO" id="GO:0003677">
    <property type="term" value="F:DNA binding"/>
    <property type="evidence" value="ECO:0007669"/>
    <property type="project" value="UniProtKB-KW"/>
</dbReference>
<gene>
    <name evidence="3" type="ORF">IAA52_07235</name>
</gene>
<dbReference type="Gene3D" id="2.60.120.10">
    <property type="entry name" value="Jelly Rolls"/>
    <property type="match status" value="1"/>
</dbReference>
<organism evidence="3 4">
    <name type="scientific">Candidatus Pullichristensenella stercorigallinarum</name>
    <dbReference type="NCBI Taxonomy" id="2840909"/>
    <lineage>
        <taxon>Bacteria</taxon>
        <taxon>Bacillati</taxon>
        <taxon>Bacillota</taxon>
        <taxon>Clostridia</taxon>
        <taxon>Candidatus Pullichristensenella</taxon>
    </lineage>
</organism>
<dbReference type="Proteomes" id="UP000824260">
    <property type="component" value="Unassembled WGS sequence"/>
</dbReference>
<dbReference type="SMART" id="SM00530">
    <property type="entry name" value="HTH_XRE"/>
    <property type="match status" value="1"/>
</dbReference>
<name>A0A9D1CWA8_9FIRM</name>
<dbReference type="EMBL" id="DVFZ01000070">
    <property type="protein sequence ID" value="HIQ82882.1"/>
    <property type="molecule type" value="Genomic_DNA"/>
</dbReference>
<dbReference type="InterPro" id="IPR001387">
    <property type="entry name" value="Cro/C1-type_HTH"/>
</dbReference>
<proteinExistence type="predicted"/>
<dbReference type="PROSITE" id="PS50943">
    <property type="entry name" value="HTH_CROC1"/>
    <property type="match status" value="1"/>
</dbReference>
<dbReference type="Pfam" id="PF01381">
    <property type="entry name" value="HTH_3"/>
    <property type="match status" value="1"/>
</dbReference>
<dbReference type="Gene3D" id="1.10.260.40">
    <property type="entry name" value="lambda repressor-like DNA-binding domains"/>
    <property type="match status" value="1"/>
</dbReference>
<reference evidence="3" key="1">
    <citation type="submission" date="2020-10" db="EMBL/GenBank/DDBJ databases">
        <authorList>
            <person name="Gilroy R."/>
        </authorList>
    </citation>
    <scope>NUCLEOTIDE SEQUENCE</scope>
    <source>
        <strain evidence="3">ChiSjej6B24-2974</strain>
    </source>
</reference>
<evidence type="ECO:0000259" key="2">
    <source>
        <dbReference type="PROSITE" id="PS50943"/>
    </source>
</evidence>
<protein>
    <submittedName>
        <fullName evidence="3">Cupin domain-containing protein</fullName>
    </submittedName>
</protein>
<dbReference type="AlphaFoldDB" id="A0A9D1CWA8"/>
<dbReference type="SUPFAM" id="SSF47413">
    <property type="entry name" value="lambda repressor-like DNA-binding domains"/>
    <property type="match status" value="1"/>
</dbReference>
<dbReference type="InterPro" id="IPR050807">
    <property type="entry name" value="TransReg_Diox_bact_type"/>
</dbReference>
<dbReference type="PANTHER" id="PTHR46797">
    <property type="entry name" value="HTH-TYPE TRANSCRIPTIONAL REGULATOR"/>
    <property type="match status" value="1"/>
</dbReference>
<reference evidence="3" key="2">
    <citation type="journal article" date="2021" name="PeerJ">
        <title>Extensive microbial diversity within the chicken gut microbiome revealed by metagenomics and culture.</title>
        <authorList>
            <person name="Gilroy R."/>
            <person name="Ravi A."/>
            <person name="Getino M."/>
            <person name="Pursley I."/>
            <person name="Horton D.L."/>
            <person name="Alikhan N.F."/>
            <person name="Baker D."/>
            <person name="Gharbi K."/>
            <person name="Hall N."/>
            <person name="Watson M."/>
            <person name="Adriaenssens E.M."/>
            <person name="Foster-Nyarko E."/>
            <person name="Jarju S."/>
            <person name="Secka A."/>
            <person name="Antonio M."/>
            <person name="Oren A."/>
            <person name="Chaudhuri R.R."/>
            <person name="La Ragione R."/>
            <person name="Hildebrand F."/>
            <person name="Pallen M.J."/>
        </authorList>
    </citation>
    <scope>NUCLEOTIDE SEQUENCE</scope>
    <source>
        <strain evidence="3">ChiSjej6B24-2974</strain>
    </source>
</reference>
<keyword evidence="1" id="KW-0238">DNA-binding</keyword>
<dbReference type="PANTHER" id="PTHR46797:SF2">
    <property type="entry name" value="TRANSCRIPTIONAL REGULATOR"/>
    <property type="match status" value="1"/>
</dbReference>
<dbReference type="SUPFAM" id="SSF51182">
    <property type="entry name" value="RmlC-like cupins"/>
    <property type="match status" value="1"/>
</dbReference>
<dbReference type="CDD" id="cd00093">
    <property type="entry name" value="HTH_XRE"/>
    <property type="match status" value="1"/>
</dbReference>
<dbReference type="CDD" id="cd02209">
    <property type="entry name" value="cupin_XRE_C"/>
    <property type="match status" value="1"/>
</dbReference>
<dbReference type="GO" id="GO:0003700">
    <property type="term" value="F:DNA-binding transcription factor activity"/>
    <property type="evidence" value="ECO:0007669"/>
    <property type="project" value="TreeGrafter"/>
</dbReference>
<dbReference type="InterPro" id="IPR011051">
    <property type="entry name" value="RmlC_Cupin_sf"/>
</dbReference>
<dbReference type="InterPro" id="IPR013096">
    <property type="entry name" value="Cupin_2"/>
</dbReference>
<dbReference type="Pfam" id="PF07883">
    <property type="entry name" value="Cupin_2"/>
    <property type="match status" value="1"/>
</dbReference>
<accession>A0A9D1CWA8</accession>